<gene>
    <name evidence="7" type="ORF">AVO44_04885</name>
</gene>
<evidence type="ECO:0000256" key="1">
    <source>
        <dbReference type="ARBA" id="ARBA00004370"/>
    </source>
</evidence>
<feature type="transmembrane region" description="Helical" evidence="5">
    <location>
        <begin position="6"/>
        <end position="31"/>
    </location>
</feature>
<organism evidence="7 8">
    <name type="scientific">Ruegeria profundi</name>
    <dbReference type="NCBI Taxonomy" id="1685378"/>
    <lineage>
        <taxon>Bacteria</taxon>
        <taxon>Pseudomonadati</taxon>
        <taxon>Pseudomonadota</taxon>
        <taxon>Alphaproteobacteria</taxon>
        <taxon>Rhodobacterales</taxon>
        <taxon>Roseobacteraceae</taxon>
        <taxon>Ruegeria</taxon>
    </lineage>
</organism>
<sequence length="132" mass="14005">MLEFALLVTALMFGGTTLYSFGFAAFVFTALPAETAGPLIRRAFPYFYLFVLATSAVAAILLIARDPISSASMGVIAVTTVFARQVLMPAINAATDSGDKSRFKRLHTLSVVITLAHIGCAAFVIIRLAGQS</sequence>
<evidence type="ECO:0000256" key="4">
    <source>
        <dbReference type="ARBA" id="ARBA00023136"/>
    </source>
</evidence>
<accession>A0A0X3U1T3</accession>
<evidence type="ECO:0000256" key="3">
    <source>
        <dbReference type="ARBA" id="ARBA00022989"/>
    </source>
</evidence>
<evidence type="ECO:0000259" key="6">
    <source>
        <dbReference type="Pfam" id="PF13664"/>
    </source>
</evidence>
<keyword evidence="4 5" id="KW-0472">Membrane</keyword>
<keyword evidence="8" id="KW-1185">Reference proteome</keyword>
<feature type="domain" description="TMEM205-like" evidence="6">
    <location>
        <begin position="7"/>
        <end position="98"/>
    </location>
</feature>
<evidence type="ECO:0000256" key="2">
    <source>
        <dbReference type="ARBA" id="ARBA00022692"/>
    </source>
</evidence>
<keyword evidence="3 5" id="KW-1133">Transmembrane helix</keyword>
<dbReference type="GO" id="GO:0016020">
    <property type="term" value="C:membrane"/>
    <property type="evidence" value="ECO:0007669"/>
    <property type="project" value="UniProtKB-SubCell"/>
</dbReference>
<comment type="subcellular location">
    <subcellularLocation>
        <location evidence="1">Membrane</location>
    </subcellularLocation>
</comment>
<feature type="transmembrane region" description="Helical" evidence="5">
    <location>
        <begin position="108"/>
        <end position="129"/>
    </location>
</feature>
<dbReference type="Pfam" id="PF13664">
    <property type="entry name" value="DUF4149"/>
    <property type="match status" value="1"/>
</dbReference>
<dbReference type="Proteomes" id="UP000053690">
    <property type="component" value="Unassembled WGS sequence"/>
</dbReference>
<reference evidence="8" key="1">
    <citation type="submission" date="2015-12" db="EMBL/GenBank/DDBJ databases">
        <authorList>
            <person name="Zhang G."/>
            <person name="Stingl U."/>
        </authorList>
    </citation>
    <scope>NUCLEOTIDE SEQUENCE [LARGE SCALE GENOMIC DNA]</scope>
    <source>
        <strain evidence="8">ZGT108</strain>
    </source>
</reference>
<evidence type="ECO:0000313" key="8">
    <source>
        <dbReference type="Proteomes" id="UP000053690"/>
    </source>
</evidence>
<comment type="caution">
    <text evidence="7">The sequence shown here is derived from an EMBL/GenBank/DDBJ whole genome shotgun (WGS) entry which is preliminary data.</text>
</comment>
<feature type="transmembrane region" description="Helical" evidence="5">
    <location>
        <begin position="70"/>
        <end position="87"/>
    </location>
</feature>
<dbReference type="AlphaFoldDB" id="A0A0X3U1T3"/>
<dbReference type="STRING" id="1685378.AVO44_04885"/>
<evidence type="ECO:0000313" key="7">
    <source>
        <dbReference type="EMBL" id="KUJ81201.1"/>
    </source>
</evidence>
<dbReference type="RefSeq" id="WP_068333401.1">
    <property type="nucleotide sequence ID" value="NZ_LQBP01000002.1"/>
</dbReference>
<name>A0A0X3U1T3_9RHOB</name>
<proteinExistence type="predicted"/>
<dbReference type="EMBL" id="LQBP01000002">
    <property type="protein sequence ID" value="KUJ81201.1"/>
    <property type="molecule type" value="Genomic_DNA"/>
</dbReference>
<evidence type="ECO:0000256" key="5">
    <source>
        <dbReference type="SAM" id="Phobius"/>
    </source>
</evidence>
<feature type="transmembrane region" description="Helical" evidence="5">
    <location>
        <begin position="43"/>
        <end position="64"/>
    </location>
</feature>
<dbReference type="OrthoDB" id="5741001at2"/>
<dbReference type="InterPro" id="IPR025423">
    <property type="entry name" value="TMEM205-like"/>
</dbReference>
<keyword evidence="2 5" id="KW-0812">Transmembrane</keyword>
<protein>
    <recommendedName>
        <fullName evidence="6">TMEM205-like domain-containing protein</fullName>
    </recommendedName>
</protein>